<comment type="caution">
    <text evidence="1">The sequence shown here is derived from an EMBL/GenBank/DDBJ whole genome shotgun (WGS) entry which is preliminary data.</text>
</comment>
<dbReference type="AlphaFoldDB" id="A0AAV9F0J0"/>
<gene>
    <name evidence="1" type="ORF">QJS10_CPB04g00987</name>
</gene>
<reference evidence="1" key="2">
    <citation type="submission" date="2023-06" db="EMBL/GenBank/DDBJ databases">
        <authorList>
            <person name="Ma L."/>
            <person name="Liu K.-W."/>
            <person name="Li Z."/>
            <person name="Hsiao Y.-Y."/>
            <person name="Qi Y."/>
            <person name="Fu T."/>
            <person name="Tang G."/>
            <person name="Zhang D."/>
            <person name="Sun W.-H."/>
            <person name="Liu D.-K."/>
            <person name="Li Y."/>
            <person name="Chen G.-Z."/>
            <person name="Liu X.-D."/>
            <person name="Liao X.-Y."/>
            <person name="Jiang Y.-T."/>
            <person name="Yu X."/>
            <person name="Hao Y."/>
            <person name="Huang J."/>
            <person name="Zhao X.-W."/>
            <person name="Ke S."/>
            <person name="Chen Y.-Y."/>
            <person name="Wu W.-L."/>
            <person name="Hsu J.-L."/>
            <person name="Lin Y.-F."/>
            <person name="Huang M.-D."/>
            <person name="Li C.-Y."/>
            <person name="Huang L."/>
            <person name="Wang Z.-W."/>
            <person name="Zhao X."/>
            <person name="Zhong W.-Y."/>
            <person name="Peng D.-H."/>
            <person name="Ahmad S."/>
            <person name="Lan S."/>
            <person name="Zhang J.-S."/>
            <person name="Tsai W.-C."/>
            <person name="Van De Peer Y."/>
            <person name="Liu Z.-J."/>
        </authorList>
    </citation>
    <scope>NUCLEOTIDE SEQUENCE</scope>
    <source>
        <strain evidence="1">CP</strain>
        <tissue evidence="1">Leaves</tissue>
    </source>
</reference>
<organism evidence="1 2">
    <name type="scientific">Acorus calamus</name>
    <name type="common">Sweet flag</name>
    <dbReference type="NCBI Taxonomy" id="4465"/>
    <lineage>
        <taxon>Eukaryota</taxon>
        <taxon>Viridiplantae</taxon>
        <taxon>Streptophyta</taxon>
        <taxon>Embryophyta</taxon>
        <taxon>Tracheophyta</taxon>
        <taxon>Spermatophyta</taxon>
        <taxon>Magnoliopsida</taxon>
        <taxon>Liliopsida</taxon>
        <taxon>Acoraceae</taxon>
        <taxon>Acorus</taxon>
    </lineage>
</organism>
<proteinExistence type="predicted"/>
<sequence>MTNTPKWIPSVTELKEAGVKFKANKEKNFLDVTFHDGVLEIPVVGLYDRTEPILRNLIAFEQCFKDTNYLVTYYTLFMDCLLHSSQDVLILQKKEIVINWVSDEVEAARLFNQLGIEVYCDVKDNYLWRLFTEFDLDQYANVTR</sequence>
<protein>
    <submittedName>
        <fullName evidence="1">Uncharacterized protein</fullName>
    </submittedName>
</protein>
<accession>A0AAV9F0J0</accession>
<dbReference type="Proteomes" id="UP001180020">
    <property type="component" value="Unassembled WGS sequence"/>
</dbReference>
<keyword evidence="2" id="KW-1185">Reference proteome</keyword>
<dbReference type="EMBL" id="JAUJYO010000004">
    <property type="protein sequence ID" value="KAK1318037.1"/>
    <property type="molecule type" value="Genomic_DNA"/>
</dbReference>
<dbReference type="PANTHER" id="PTHR31170:SF25">
    <property type="entry name" value="BNAA09G04570D PROTEIN"/>
    <property type="match status" value="1"/>
</dbReference>
<evidence type="ECO:0000313" key="1">
    <source>
        <dbReference type="EMBL" id="KAK1318037.1"/>
    </source>
</evidence>
<name>A0AAV9F0J0_ACOCL</name>
<dbReference type="InterPro" id="IPR004158">
    <property type="entry name" value="DUF247_pln"/>
</dbReference>
<evidence type="ECO:0000313" key="2">
    <source>
        <dbReference type="Proteomes" id="UP001180020"/>
    </source>
</evidence>
<dbReference type="PANTHER" id="PTHR31170">
    <property type="entry name" value="BNAC04G53230D PROTEIN"/>
    <property type="match status" value="1"/>
</dbReference>
<dbReference type="Pfam" id="PF03140">
    <property type="entry name" value="DUF247"/>
    <property type="match status" value="1"/>
</dbReference>
<reference evidence="1" key="1">
    <citation type="journal article" date="2023" name="Nat. Commun.">
        <title>Diploid and tetraploid genomes of Acorus and the evolution of monocots.</title>
        <authorList>
            <person name="Ma L."/>
            <person name="Liu K.W."/>
            <person name="Li Z."/>
            <person name="Hsiao Y.Y."/>
            <person name="Qi Y."/>
            <person name="Fu T."/>
            <person name="Tang G.D."/>
            <person name="Zhang D."/>
            <person name="Sun W.H."/>
            <person name="Liu D.K."/>
            <person name="Li Y."/>
            <person name="Chen G.Z."/>
            <person name="Liu X.D."/>
            <person name="Liao X.Y."/>
            <person name="Jiang Y.T."/>
            <person name="Yu X."/>
            <person name="Hao Y."/>
            <person name="Huang J."/>
            <person name="Zhao X.W."/>
            <person name="Ke S."/>
            <person name="Chen Y.Y."/>
            <person name="Wu W.L."/>
            <person name="Hsu J.L."/>
            <person name="Lin Y.F."/>
            <person name="Huang M.D."/>
            <person name="Li C.Y."/>
            <person name="Huang L."/>
            <person name="Wang Z.W."/>
            <person name="Zhao X."/>
            <person name="Zhong W.Y."/>
            <person name="Peng D.H."/>
            <person name="Ahmad S."/>
            <person name="Lan S."/>
            <person name="Zhang J.S."/>
            <person name="Tsai W.C."/>
            <person name="Van de Peer Y."/>
            <person name="Liu Z.J."/>
        </authorList>
    </citation>
    <scope>NUCLEOTIDE SEQUENCE</scope>
    <source>
        <strain evidence="1">CP</strain>
    </source>
</reference>